<proteinExistence type="predicted"/>
<dbReference type="AlphaFoldDB" id="A0A8J7L8S9"/>
<reference evidence="1 2" key="1">
    <citation type="journal article" date="2021" name="Int. J. Syst. Evol. Microbiol.">
        <title>Amazonocrinis nigriterrae gen. nov., sp. nov., Atlanticothrix silvestris gen. nov., sp. nov. and Dendronalium phyllosphericum gen. nov., sp. nov., nostocacean cyanobacteria from Brazilian environments.</title>
        <authorList>
            <person name="Alvarenga D.O."/>
            <person name="Andreote A.P.D."/>
            <person name="Branco L.H.Z."/>
            <person name="Delbaje E."/>
            <person name="Cruz R.B."/>
            <person name="Varani A.M."/>
            <person name="Fiore M.F."/>
        </authorList>
    </citation>
    <scope>NUCLEOTIDE SEQUENCE [LARGE SCALE GENOMIC DNA]</scope>
    <source>
        <strain evidence="1 2">CENA67</strain>
    </source>
</reference>
<dbReference type="Proteomes" id="UP000632766">
    <property type="component" value="Unassembled WGS sequence"/>
</dbReference>
<dbReference type="RefSeq" id="WP_214662580.1">
    <property type="nucleotide sequence ID" value="NZ_JAECZC010000026.1"/>
</dbReference>
<dbReference type="EMBL" id="JAECZC010000026">
    <property type="protein sequence ID" value="MBH8563515.1"/>
    <property type="molecule type" value="Genomic_DNA"/>
</dbReference>
<keyword evidence="2" id="KW-1185">Reference proteome</keyword>
<organism evidence="1 2">
    <name type="scientific">Amazonocrinis nigriterrae CENA67</name>
    <dbReference type="NCBI Taxonomy" id="2794033"/>
    <lineage>
        <taxon>Bacteria</taxon>
        <taxon>Bacillati</taxon>
        <taxon>Cyanobacteriota</taxon>
        <taxon>Cyanophyceae</taxon>
        <taxon>Nostocales</taxon>
        <taxon>Nostocaceae</taxon>
        <taxon>Amazonocrinis</taxon>
        <taxon>Amazonocrinis nigriterrae</taxon>
    </lineage>
</organism>
<gene>
    <name evidence="1" type="ORF">I8748_15190</name>
</gene>
<evidence type="ECO:0000313" key="1">
    <source>
        <dbReference type="EMBL" id="MBH8563515.1"/>
    </source>
</evidence>
<protein>
    <submittedName>
        <fullName evidence="1">Uncharacterized protein</fullName>
    </submittedName>
</protein>
<sequence length="127" mass="15050">MDVDHHNFGLVSLKDYTFTLGKELSCGYDEQGRKWEEPELTEIRKKALIVKECPRKDVFFENIVLGYIQKCLDDTWLAHSPYTSPNMDMDICGFIDEFYAVRYLHQVIKSVYPDEIRDVPRLPWKQE</sequence>
<evidence type="ECO:0000313" key="2">
    <source>
        <dbReference type="Proteomes" id="UP000632766"/>
    </source>
</evidence>
<accession>A0A8J7L8S9</accession>
<name>A0A8J7L8S9_9NOST</name>
<comment type="caution">
    <text evidence="1">The sequence shown here is derived from an EMBL/GenBank/DDBJ whole genome shotgun (WGS) entry which is preliminary data.</text>
</comment>